<protein>
    <submittedName>
        <fullName evidence="2">Arylesterase</fullName>
    </submittedName>
</protein>
<evidence type="ECO:0000259" key="1">
    <source>
        <dbReference type="Pfam" id="PF13472"/>
    </source>
</evidence>
<name>A0A5C9A463_9GAMM</name>
<dbReference type="EMBL" id="VRZA01000002">
    <property type="protein sequence ID" value="TXS95558.1"/>
    <property type="molecule type" value="Genomic_DNA"/>
</dbReference>
<proteinExistence type="predicted"/>
<dbReference type="Gene3D" id="3.40.50.1110">
    <property type="entry name" value="SGNH hydrolase"/>
    <property type="match status" value="1"/>
</dbReference>
<gene>
    <name evidence="2" type="ORF">FV139_06660</name>
</gene>
<keyword evidence="3" id="KW-1185">Reference proteome</keyword>
<dbReference type="SUPFAM" id="SSF52266">
    <property type="entry name" value="SGNH hydrolase"/>
    <property type="match status" value="1"/>
</dbReference>
<sequence>MRNPFSRLQRSLLRQKLRSALLFGLLCLISLPGKAGTLLVLGDSISAAYGLSLEQGWVSLLDDELQSSGKPVDVVNASISGETTAGGLRRLPALLEEHQPSAVIIELGGNDGLRGYPIAKLRSNLRQMVALAQDAGARVMLLPMEIPPNYGSRYTGMFRESYPAVTKETDSVLGPFLLEAVATDPALMQGDGIHPTAEAQPLLLDNVRAAIMELL</sequence>
<evidence type="ECO:0000313" key="2">
    <source>
        <dbReference type="EMBL" id="TXS95558.1"/>
    </source>
</evidence>
<accession>A0A5C9A463</accession>
<dbReference type="GO" id="GO:0004622">
    <property type="term" value="F:phosphatidylcholine lysophospholipase activity"/>
    <property type="evidence" value="ECO:0007669"/>
    <property type="project" value="TreeGrafter"/>
</dbReference>
<dbReference type="InterPro" id="IPR036514">
    <property type="entry name" value="SGNH_hydro_sf"/>
</dbReference>
<dbReference type="AlphaFoldDB" id="A0A5C9A463"/>
<dbReference type="PANTHER" id="PTHR30383:SF24">
    <property type="entry name" value="THIOESTERASE 1_PROTEASE 1_LYSOPHOSPHOLIPASE L1"/>
    <property type="match status" value="1"/>
</dbReference>
<dbReference type="Pfam" id="PF13472">
    <property type="entry name" value="Lipase_GDSL_2"/>
    <property type="match status" value="1"/>
</dbReference>
<dbReference type="InterPro" id="IPR051532">
    <property type="entry name" value="Ester_Hydrolysis_Enzymes"/>
</dbReference>
<dbReference type="Proteomes" id="UP000321039">
    <property type="component" value="Unassembled WGS sequence"/>
</dbReference>
<evidence type="ECO:0000313" key="3">
    <source>
        <dbReference type="Proteomes" id="UP000321039"/>
    </source>
</evidence>
<comment type="caution">
    <text evidence="2">The sequence shown here is derived from an EMBL/GenBank/DDBJ whole genome shotgun (WGS) entry which is preliminary data.</text>
</comment>
<dbReference type="InterPro" id="IPR013830">
    <property type="entry name" value="SGNH_hydro"/>
</dbReference>
<dbReference type="CDD" id="cd01822">
    <property type="entry name" value="Lysophospholipase_L1_like"/>
    <property type="match status" value="1"/>
</dbReference>
<reference evidence="2 3" key="1">
    <citation type="submission" date="2019-08" db="EMBL/GenBank/DDBJ databases">
        <title>Parahaliea maris sp. nov., isolated from the surface seawater.</title>
        <authorList>
            <person name="Liu Y."/>
        </authorList>
    </citation>
    <scope>NUCLEOTIDE SEQUENCE [LARGE SCALE GENOMIC DNA]</scope>
    <source>
        <strain evidence="2 3">HSLHS9</strain>
    </source>
</reference>
<feature type="domain" description="SGNH hydrolase-type esterase" evidence="1">
    <location>
        <begin position="40"/>
        <end position="199"/>
    </location>
</feature>
<organism evidence="2 3">
    <name type="scientific">Parahaliea maris</name>
    <dbReference type="NCBI Taxonomy" id="2716870"/>
    <lineage>
        <taxon>Bacteria</taxon>
        <taxon>Pseudomonadati</taxon>
        <taxon>Pseudomonadota</taxon>
        <taxon>Gammaproteobacteria</taxon>
        <taxon>Cellvibrionales</taxon>
        <taxon>Halieaceae</taxon>
        <taxon>Parahaliea</taxon>
    </lineage>
</organism>
<dbReference type="PANTHER" id="PTHR30383">
    <property type="entry name" value="THIOESTERASE 1/PROTEASE 1/LYSOPHOSPHOLIPASE L1"/>
    <property type="match status" value="1"/>
</dbReference>